<dbReference type="NCBIfam" id="TIGR01413">
    <property type="entry name" value="Dyp_perox_fam"/>
    <property type="match status" value="1"/>
</dbReference>
<dbReference type="SUPFAM" id="SSF54909">
    <property type="entry name" value="Dimeric alpha+beta barrel"/>
    <property type="match status" value="1"/>
</dbReference>
<evidence type="ECO:0000313" key="10">
    <source>
        <dbReference type="Proteomes" id="UP000183920"/>
    </source>
</evidence>
<gene>
    <name evidence="9" type="primary">yfeX_1</name>
    <name evidence="9" type="ORF">BN1804_01052</name>
</gene>
<keyword evidence="4" id="KW-0560">Oxidoreductase</keyword>
<dbReference type="InterPro" id="IPR011008">
    <property type="entry name" value="Dimeric_a/b-barrel"/>
</dbReference>
<accession>A0A0G4Q4U3</accession>
<evidence type="ECO:0000256" key="2">
    <source>
        <dbReference type="ARBA" id="ARBA00022559"/>
    </source>
</evidence>
<dbReference type="Proteomes" id="UP000183920">
    <property type="component" value="Unassembled WGS sequence"/>
</dbReference>
<keyword evidence="2 9" id="KW-0575">Peroxidase</keyword>
<proteinExistence type="inferred from homology"/>
<dbReference type="PROSITE" id="PS51404">
    <property type="entry name" value="DYP_PEROXIDASE"/>
    <property type="match status" value="1"/>
</dbReference>
<dbReference type="AlphaFoldDB" id="A0A0G4Q4U3"/>
<keyword evidence="3" id="KW-0479">Metal-binding</keyword>
<evidence type="ECO:0000256" key="3">
    <source>
        <dbReference type="ARBA" id="ARBA00022723"/>
    </source>
</evidence>
<dbReference type="GO" id="GO:0004601">
    <property type="term" value="F:peroxidase activity"/>
    <property type="evidence" value="ECO:0007669"/>
    <property type="project" value="UniProtKB-KW"/>
</dbReference>
<evidence type="ECO:0000256" key="5">
    <source>
        <dbReference type="ARBA" id="ARBA00023004"/>
    </source>
</evidence>
<feature type="domain" description="Dyp-type peroxidase C-terminal" evidence="8">
    <location>
        <begin position="134"/>
        <end position="292"/>
    </location>
</feature>
<organism evidence="9 10">
    <name type="scientific">Proteus penneri</name>
    <dbReference type="NCBI Taxonomy" id="102862"/>
    <lineage>
        <taxon>Bacteria</taxon>
        <taxon>Pseudomonadati</taxon>
        <taxon>Pseudomonadota</taxon>
        <taxon>Gammaproteobacteria</taxon>
        <taxon>Enterobacterales</taxon>
        <taxon>Morganellaceae</taxon>
        <taxon>Proteus</taxon>
    </lineage>
</organism>
<dbReference type="PANTHER" id="PTHR30521:SF0">
    <property type="entry name" value="DYP-TYPE PEROXIDASE FAMILY PROTEIN"/>
    <property type="match status" value="1"/>
</dbReference>
<dbReference type="Pfam" id="PF20628">
    <property type="entry name" value="Dyp_perox_C"/>
    <property type="match status" value="1"/>
</dbReference>
<dbReference type="InterPro" id="IPR048328">
    <property type="entry name" value="Dyp_perox_C"/>
</dbReference>
<feature type="domain" description="Dyp-type peroxidase N-terminal" evidence="7">
    <location>
        <begin position="5"/>
        <end position="131"/>
    </location>
</feature>
<keyword evidence="5" id="KW-0408">Iron</keyword>
<evidence type="ECO:0000313" key="9">
    <source>
        <dbReference type="EMBL" id="CRL60611.1"/>
    </source>
</evidence>
<dbReference type="EMBL" id="CVRY01000002">
    <property type="protein sequence ID" value="CRL60611.1"/>
    <property type="molecule type" value="Genomic_DNA"/>
</dbReference>
<dbReference type="Pfam" id="PF04261">
    <property type="entry name" value="Dyp_perox_N"/>
    <property type="match status" value="1"/>
</dbReference>
<evidence type="ECO:0000256" key="6">
    <source>
        <dbReference type="ARBA" id="ARBA00025737"/>
    </source>
</evidence>
<protein>
    <submittedName>
        <fullName evidence="9">Putative deferrochelatase/peroxidase YfeX</fullName>
    </submittedName>
</protein>
<evidence type="ECO:0000259" key="8">
    <source>
        <dbReference type="Pfam" id="PF20628"/>
    </source>
</evidence>
<comment type="cofactor">
    <cofactor evidence="1">
        <name>heme b</name>
        <dbReference type="ChEBI" id="CHEBI:60344"/>
    </cofactor>
</comment>
<dbReference type="InterPro" id="IPR048327">
    <property type="entry name" value="Dyp_perox_N"/>
</dbReference>
<dbReference type="RefSeq" id="WP_072063230.1">
    <property type="nucleotide sequence ID" value="NZ_CVRY01000002.1"/>
</dbReference>
<dbReference type="InterPro" id="IPR006314">
    <property type="entry name" value="Dyp_peroxidase"/>
</dbReference>
<evidence type="ECO:0000256" key="1">
    <source>
        <dbReference type="ARBA" id="ARBA00001970"/>
    </source>
</evidence>
<name>A0A0G4Q4U3_9GAMM</name>
<reference evidence="10" key="1">
    <citation type="submission" date="2015-06" db="EMBL/GenBank/DDBJ databases">
        <authorList>
            <person name="Urmite Genomes"/>
        </authorList>
    </citation>
    <scope>NUCLEOTIDE SEQUENCE [LARGE SCALE GENOMIC DNA]</scope>
    <source>
        <strain evidence="10">CSUR P1867</strain>
    </source>
</reference>
<dbReference type="GO" id="GO:0020037">
    <property type="term" value="F:heme binding"/>
    <property type="evidence" value="ECO:0007669"/>
    <property type="project" value="InterPro"/>
</dbReference>
<dbReference type="PANTHER" id="PTHR30521">
    <property type="entry name" value="DEFERROCHELATASE/PEROXIDASE"/>
    <property type="match status" value="1"/>
</dbReference>
<dbReference type="GO" id="GO:0005829">
    <property type="term" value="C:cytosol"/>
    <property type="evidence" value="ECO:0007669"/>
    <property type="project" value="TreeGrafter"/>
</dbReference>
<comment type="similarity">
    <text evidence="6">Belongs to the DyP-type peroxidase family.</text>
</comment>
<evidence type="ECO:0000259" key="7">
    <source>
        <dbReference type="Pfam" id="PF04261"/>
    </source>
</evidence>
<dbReference type="GO" id="GO:0046872">
    <property type="term" value="F:metal ion binding"/>
    <property type="evidence" value="ECO:0007669"/>
    <property type="project" value="UniProtKB-KW"/>
</dbReference>
<evidence type="ECO:0000256" key="4">
    <source>
        <dbReference type="ARBA" id="ARBA00023002"/>
    </source>
</evidence>
<sequence>MSHAQSGILVSHSKFGLFIEAMVVGELDALREGCQKFMQSLSDLQKQFPDASLGAVVAFGSDLWKKLSDENSAPELKPFRPLGKGLAPATQRDLLIHIQSMRHDVNFSLAQAAITAFGDAIKVEEETHGFRWIEERDLSGFIDGTENPQDDERYGVALINDGVDAGGSYVLVQRYEHNLKKWARFSESDQEKMIGRTKKDSVELDESERNVTSHVSRVVIEEDGEELAILRHSLPYGTASGKHGLYFLAYCGRLYNIEQQLLSMFGELDGKHDDLLRMSKPVTGSYYFAPSYEVLKAL</sequence>